<dbReference type="InterPro" id="IPR016032">
    <property type="entry name" value="Sig_transdc_resp-reg_C-effctor"/>
</dbReference>
<evidence type="ECO:0000313" key="6">
    <source>
        <dbReference type="Proteomes" id="UP000274909"/>
    </source>
</evidence>
<dbReference type="SMART" id="SM00421">
    <property type="entry name" value="HTH_LUXR"/>
    <property type="match status" value="1"/>
</dbReference>
<dbReference type="Pfam" id="PF00196">
    <property type="entry name" value="GerE"/>
    <property type="match status" value="1"/>
</dbReference>
<protein>
    <submittedName>
        <fullName evidence="5">LuxR family transcriptional regulator</fullName>
    </submittedName>
</protein>
<dbReference type="SUPFAM" id="SSF46894">
    <property type="entry name" value="C-terminal effector domain of the bipartite response regulators"/>
    <property type="match status" value="1"/>
</dbReference>
<dbReference type="PRINTS" id="PR00038">
    <property type="entry name" value="HTHLUXR"/>
</dbReference>
<dbReference type="AlphaFoldDB" id="A0A3S0VGX2"/>
<dbReference type="RefSeq" id="WP_127049326.1">
    <property type="nucleotide sequence ID" value="NZ_RZGZ01000002.1"/>
</dbReference>
<keyword evidence="6" id="KW-1185">Reference proteome</keyword>
<dbReference type="EMBL" id="RZGZ01000002">
    <property type="protein sequence ID" value="RUR01616.1"/>
    <property type="molecule type" value="Genomic_DNA"/>
</dbReference>
<dbReference type="GO" id="GO:0003677">
    <property type="term" value="F:DNA binding"/>
    <property type="evidence" value="ECO:0007669"/>
    <property type="project" value="UniProtKB-KW"/>
</dbReference>
<organism evidence="5 6">
    <name type="scientific">Labedella endophytica</name>
    <dbReference type="NCBI Taxonomy" id="1523160"/>
    <lineage>
        <taxon>Bacteria</taxon>
        <taxon>Bacillati</taxon>
        <taxon>Actinomycetota</taxon>
        <taxon>Actinomycetes</taxon>
        <taxon>Micrococcales</taxon>
        <taxon>Microbacteriaceae</taxon>
        <taxon>Labedella</taxon>
    </lineage>
</organism>
<dbReference type="PANTHER" id="PTHR44688">
    <property type="entry name" value="DNA-BINDING TRANSCRIPTIONAL ACTIVATOR DEVR_DOSR"/>
    <property type="match status" value="1"/>
</dbReference>
<dbReference type="GO" id="GO:0006355">
    <property type="term" value="P:regulation of DNA-templated transcription"/>
    <property type="evidence" value="ECO:0007669"/>
    <property type="project" value="InterPro"/>
</dbReference>
<evidence type="ECO:0000256" key="1">
    <source>
        <dbReference type="ARBA" id="ARBA00023015"/>
    </source>
</evidence>
<keyword evidence="2" id="KW-0238">DNA-binding</keyword>
<feature type="domain" description="HTH luxR-type" evidence="4">
    <location>
        <begin position="802"/>
        <end position="867"/>
    </location>
</feature>
<keyword evidence="1" id="KW-0805">Transcription regulation</keyword>
<reference evidence="5 6" key="1">
    <citation type="submission" date="2018-12" db="EMBL/GenBank/DDBJ databases">
        <authorList>
            <person name="Li F."/>
        </authorList>
    </citation>
    <scope>NUCLEOTIDE SEQUENCE [LARGE SCALE GENOMIC DNA]</scope>
    <source>
        <strain evidence="5 6">EGI 6500705</strain>
    </source>
</reference>
<dbReference type="CDD" id="cd06170">
    <property type="entry name" value="LuxR_C_like"/>
    <property type="match status" value="1"/>
</dbReference>
<dbReference type="OrthoDB" id="3178268at2"/>
<sequence length="869" mass="92155">MSGGVFFGAPRRAAHLIRREALEARLDDANMITTISAGAGFGKTALLSMWVTSRNAAGVWIDGSTAAGGRVAFWRTVFRMVAEAVADPRSAVLRGAALTVDGELHEGTVDAAVLRFARSLSFPVVFVIDDAHLLDLDAIGPDLVAVARYSTGSRVIVADRRRRFRPTRIASDVDETRITSDDLLLDAAEVAALVAVTPTRFRVEPDDVLRRTRGIAGLVRRLVAHGTDVSQHADDLLAPWALDAEECVVGSSRSASATAASIPPRDGAEPYLVATLRSATRDEAARLLGASPSEAAAVLDAAGDHGLGWWEGAAPTSVFRFAPVIADAAAVSVRSAGAPAQRRLAAGLAHVFAVRGDALTAFGLALDAGDFDLAVAIAKRSFLQMVRDDTPGLLRRLRRVPLARLRRHPLLVLFIAILHSQSSRGRAAAIVHFGLAEQLARATETTASPDDRAIMVGVRSATMRMQGKFDRAVPLARDFLDRFDRLTLEEQDRLSSLSRHLLWQVAHTLFFAGETEAAIGAAQRMLAVPVPDDVAEDRGIRPALAVVAAVQATAASMIDARATLEEAVSHARRDAPFYAVWERTAEALSAIESGEFARARDLLETLDHPMGAGEYWPADLAVRAIAEVGEGRTDAALRILETVLDADSPPRQAAAARDVVVVLRALLAVAVRPPGVAASVAKHISRGGPLVALTEAVIALRGGEPMSAVSRTGPALERSAGPRVRGSLLLVRAASCLALAQEEAAGRATSAAISELSAAGLATPWMLLTATERTVLLDLVGPVVATESVRTSVERMPIVFTGRSPVERLTGREREVLAELVAGSTIPQVAAASGVSTNTVKTQRARIYRKLGVDNRTDAARVAFENDLL</sequence>
<evidence type="ECO:0000256" key="2">
    <source>
        <dbReference type="ARBA" id="ARBA00023125"/>
    </source>
</evidence>
<name>A0A3S0VGX2_9MICO</name>
<evidence type="ECO:0000313" key="5">
    <source>
        <dbReference type="EMBL" id="RUR01616.1"/>
    </source>
</evidence>
<dbReference type="InterPro" id="IPR000792">
    <property type="entry name" value="Tscrpt_reg_LuxR_C"/>
</dbReference>
<dbReference type="Gene3D" id="1.10.10.10">
    <property type="entry name" value="Winged helix-like DNA-binding domain superfamily/Winged helix DNA-binding domain"/>
    <property type="match status" value="1"/>
</dbReference>
<gene>
    <name evidence="5" type="ORF">ELQ94_09050</name>
</gene>
<comment type="caution">
    <text evidence="5">The sequence shown here is derived from an EMBL/GenBank/DDBJ whole genome shotgun (WGS) entry which is preliminary data.</text>
</comment>
<dbReference type="PROSITE" id="PS50043">
    <property type="entry name" value="HTH_LUXR_2"/>
    <property type="match status" value="1"/>
</dbReference>
<keyword evidence="3" id="KW-0804">Transcription</keyword>
<evidence type="ECO:0000256" key="3">
    <source>
        <dbReference type="ARBA" id="ARBA00023163"/>
    </source>
</evidence>
<dbReference type="Proteomes" id="UP000274909">
    <property type="component" value="Unassembled WGS sequence"/>
</dbReference>
<proteinExistence type="predicted"/>
<accession>A0A3S0VGX2</accession>
<dbReference type="InterPro" id="IPR036388">
    <property type="entry name" value="WH-like_DNA-bd_sf"/>
</dbReference>
<dbReference type="PANTHER" id="PTHR44688:SF16">
    <property type="entry name" value="DNA-BINDING TRANSCRIPTIONAL ACTIVATOR DEVR_DOSR"/>
    <property type="match status" value="1"/>
</dbReference>
<evidence type="ECO:0000259" key="4">
    <source>
        <dbReference type="PROSITE" id="PS50043"/>
    </source>
</evidence>